<keyword evidence="4" id="KW-1185">Reference proteome</keyword>
<feature type="region of interest" description="Disordered" evidence="1">
    <location>
        <begin position="53"/>
        <end position="110"/>
    </location>
</feature>
<protein>
    <submittedName>
        <fullName evidence="3">HNH endonuclease</fullName>
    </submittedName>
</protein>
<keyword evidence="3" id="KW-0540">Nuclease</keyword>
<accession>A0ABT9CAR3</accession>
<gene>
    <name evidence="3" type="ORF">Q5741_07955</name>
</gene>
<name>A0ABT9CAR3_9BACL</name>
<feature type="compositionally biased region" description="Basic and acidic residues" evidence="1">
    <location>
        <begin position="100"/>
        <end position="109"/>
    </location>
</feature>
<evidence type="ECO:0000259" key="2">
    <source>
        <dbReference type="SMART" id="SM00507"/>
    </source>
</evidence>
<feature type="domain" description="HNH nuclease" evidence="2">
    <location>
        <begin position="164"/>
        <end position="213"/>
    </location>
</feature>
<feature type="region of interest" description="Disordered" evidence="1">
    <location>
        <begin position="29"/>
        <end position="48"/>
    </location>
</feature>
<dbReference type="GO" id="GO:0004519">
    <property type="term" value="F:endonuclease activity"/>
    <property type="evidence" value="ECO:0007669"/>
    <property type="project" value="UniProtKB-KW"/>
</dbReference>
<reference evidence="3 4" key="1">
    <citation type="submission" date="2023-07" db="EMBL/GenBank/DDBJ databases">
        <title>Paenibacillus sp. JX-17 nov. isolated from soil.</title>
        <authorList>
            <person name="Wan Y."/>
            <person name="Liu B."/>
        </authorList>
    </citation>
    <scope>NUCLEOTIDE SEQUENCE [LARGE SCALE GENOMIC DNA]</scope>
    <source>
        <strain evidence="3 4">JX-17</strain>
    </source>
</reference>
<keyword evidence="3" id="KW-0378">Hydrolase</keyword>
<dbReference type="Gene3D" id="1.10.30.50">
    <property type="match status" value="1"/>
</dbReference>
<evidence type="ECO:0000313" key="4">
    <source>
        <dbReference type="Proteomes" id="UP001240171"/>
    </source>
</evidence>
<dbReference type="EMBL" id="JAUQTB010000003">
    <property type="protein sequence ID" value="MDO7906350.1"/>
    <property type="molecule type" value="Genomic_DNA"/>
</dbReference>
<evidence type="ECO:0000313" key="3">
    <source>
        <dbReference type="EMBL" id="MDO7906350.1"/>
    </source>
</evidence>
<keyword evidence="3" id="KW-0255">Endonuclease</keyword>
<dbReference type="Pfam" id="PF14279">
    <property type="entry name" value="HNH_5"/>
    <property type="match status" value="1"/>
</dbReference>
<dbReference type="InterPro" id="IPR003615">
    <property type="entry name" value="HNH_nuc"/>
</dbReference>
<evidence type="ECO:0000256" key="1">
    <source>
        <dbReference type="SAM" id="MobiDB-lite"/>
    </source>
</evidence>
<dbReference type="InterPro" id="IPR052892">
    <property type="entry name" value="NA-targeting_endonuclease"/>
</dbReference>
<dbReference type="Proteomes" id="UP001240171">
    <property type="component" value="Unassembled WGS sequence"/>
</dbReference>
<dbReference type="PANTHER" id="PTHR33877">
    <property type="entry name" value="SLL1193 PROTEIN"/>
    <property type="match status" value="1"/>
</dbReference>
<proteinExistence type="predicted"/>
<dbReference type="SMART" id="SM00507">
    <property type="entry name" value="HNHc"/>
    <property type="match status" value="1"/>
</dbReference>
<organism evidence="3 4">
    <name type="scientific">Paenibacillus lacisoli</name>
    <dbReference type="NCBI Taxonomy" id="3064525"/>
    <lineage>
        <taxon>Bacteria</taxon>
        <taxon>Bacillati</taxon>
        <taxon>Bacillota</taxon>
        <taxon>Bacilli</taxon>
        <taxon>Bacillales</taxon>
        <taxon>Paenibacillaceae</taxon>
        <taxon>Paenibacillus</taxon>
    </lineage>
</organism>
<dbReference type="InterPro" id="IPR029471">
    <property type="entry name" value="HNH_5"/>
</dbReference>
<comment type="caution">
    <text evidence="3">The sequence shown here is derived from an EMBL/GenBank/DDBJ whole genome shotgun (WGS) entry which is preliminary data.</text>
</comment>
<feature type="compositionally biased region" description="Low complexity" evidence="1">
    <location>
        <begin position="57"/>
        <end position="68"/>
    </location>
</feature>
<dbReference type="PANTHER" id="PTHR33877:SF2">
    <property type="entry name" value="OS07G0170200 PROTEIN"/>
    <property type="match status" value="1"/>
</dbReference>
<sequence>MHTEPSNPSGTERTSKYCTYCQQHRPLTDFRRRTGAKSGKGSRRGACRICRQERSAAKTAAVPEAAVPRKQAVHHPPAQERPFVKRKERAAKRPPPAVHTRPDPHDHTALRPNRAGMIRMRGRTDKGRKWHQEIELELAITLVKEHAAEVVNRTTIRRLYSNKEFRRYILLRDRYTCRFCGRYGDTIDHLLPRAKGGHTTPYNCVCACNMCNQSKADRDVDEFMLNSSSFRDAHHPH</sequence>
<dbReference type="RefSeq" id="WP_305023546.1">
    <property type="nucleotide sequence ID" value="NZ_JAUQTB010000003.1"/>
</dbReference>
<dbReference type="CDD" id="cd00085">
    <property type="entry name" value="HNHc"/>
    <property type="match status" value="1"/>
</dbReference>